<evidence type="ECO:0000313" key="2">
    <source>
        <dbReference type="Proteomes" id="UP000016900"/>
    </source>
</evidence>
<dbReference type="KEGG" id="hhs:HHS_03630"/>
<sequence length="62" mass="7674">MNYYLNNLHHKKIMKNYFKRSSYNNCVFYSIYNSNNYASIWIIKAKYRNVRSLLLYTRPLII</sequence>
<proteinExistence type="predicted"/>
<dbReference type="EMBL" id="AP012554">
    <property type="protein sequence ID" value="BAO00333.1"/>
    <property type="molecule type" value="Genomic_DNA"/>
</dbReference>
<accession>U3U997</accession>
<name>U3U997_9GAMM</name>
<gene>
    <name evidence="1" type="ORF">HHS_03630</name>
</gene>
<organism evidence="1 2">
    <name type="scientific">Candidatus Pantoea carbekii</name>
    <dbReference type="NCBI Taxonomy" id="1235990"/>
    <lineage>
        <taxon>Bacteria</taxon>
        <taxon>Pseudomonadati</taxon>
        <taxon>Pseudomonadota</taxon>
        <taxon>Gammaproteobacteria</taxon>
        <taxon>Enterobacterales</taxon>
        <taxon>Erwiniaceae</taxon>
        <taxon>Pantoea</taxon>
    </lineage>
</organism>
<reference evidence="1 2" key="1">
    <citation type="submission" date="2012-10" db="EMBL/GenBank/DDBJ databases">
        <title>Genome sequence of the symbiont of the pentatomidae stink bug Halyomorpha halys.</title>
        <authorList>
            <person name="Kobayashi H."/>
            <person name="Fujii-Muramatsu R."/>
            <person name="Takeishi K."/>
            <person name="Noda H."/>
        </authorList>
    </citation>
    <scope>NUCLEOTIDE SEQUENCE [LARGE SCALE GENOMIC DNA]</scope>
</reference>
<dbReference type="Proteomes" id="UP000016900">
    <property type="component" value="Chromosome"/>
</dbReference>
<evidence type="ECO:0000313" key="1">
    <source>
        <dbReference type="EMBL" id="BAO00333.1"/>
    </source>
</evidence>
<keyword evidence="2" id="KW-1185">Reference proteome</keyword>
<protein>
    <submittedName>
        <fullName evidence="1">Uncharacterized protein</fullName>
    </submittedName>
</protein>
<dbReference type="AlphaFoldDB" id="U3U997"/>